<comment type="caution">
    <text evidence="2">The sequence shown here is derived from an EMBL/GenBank/DDBJ whole genome shotgun (WGS) entry which is preliminary data.</text>
</comment>
<dbReference type="InterPro" id="IPR036388">
    <property type="entry name" value="WH-like_DNA-bd_sf"/>
</dbReference>
<reference evidence="2 3" key="1">
    <citation type="journal article" date="2019" name="Int. J. Syst. Evol. Microbiol.">
        <title>The Global Catalogue of Microorganisms (GCM) 10K type strain sequencing project: providing services to taxonomists for standard genome sequencing and annotation.</title>
        <authorList>
            <consortium name="The Broad Institute Genomics Platform"/>
            <consortium name="The Broad Institute Genome Sequencing Center for Infectious Disease"/>
            <person name="Wu L."/>
            <person name="Ma J."/>
        </authorList>
    </citation>
    <scope>NUCLEOTIDE SEQUENCE [LARGE SCALE GENOMIC DNA]</scope>
    <source>
        <strain evidence="2 3">GX21</strain>
    </source>
</reference>
<keyword evidence="3" id="KW-1185">Reference proteome</keyword>
<dbReference type="GeneID" id="96955263"/>
<proteinExistence type="predicted"/>
<dbReference type="InterPro" id="IPR005149">
    <property type="entry name" value="Tscrpt_reg_PadR_N"/>
</dbReference>
<gene>
    <name evidence="2" type="ORF">ACFQKE_16395</name>
</gene>
<evidence type="ECO:0000259" key="1">
    <source>
        <dbReference type="Pfam" id="PF03551"/>
    </source>
</evidence>
<sequence length="75" mass="8519">MYHGRLYPNLDDLFEKGLVERGSVDKRTNSYALTDAGRDLLRGRIEWLADQAGLDVMEVDHRLANTEPVTKEGDD</sequence>
<protein>
    <submittedName>
        <fullName evidence="2">Helix-turn-helix transcriptional regulator</fullName>
    </submittedName>
</protein>
<evidence type="ECO:0000313" key="2">
    <source>
        <dbReference type="EMBL" id="MFC7256867.1"/>
    </source>
</evidence>
<dbReference type="Gene3D" id="1.10.10.10">
    <property type="entry name" value="Winged helix-like DNA-binding domain superfamily/Winged helix DNA-binding domain"/>
    <property type="match status" value="1"/>
</dbReference>
<organism evidence="2 3">
    <name type="scientific">Haloplanus litoreus</name>
    <dbReference type="NCBI Taxonomy" id="767515"/>
    <lineage>
        <taxon>Archaea</taxon>
        <taxon>Methanobacteriati</taxon>
        <taxon>Methanobacteriota</taxon>
        <taxon>Stenosarchaea group</taxon>
        <taxon>Halobacteria</taxon>
        <taxon>Halobacteriales</taxon>
        <taxon>Haloferacaceae</taxon>
        <taxon>Haloplanus</taxon>
    </lineage>
</organism>
<dbReference type="Pfam" id="PF03551">
    <property type="entry name" value="PadR"/>
    <property type="match status" value="1"/>
</dbReference>
<dbReference type="Proteomes" id="UP001596434">
    <property type="component" value="Unassembled WGS sequence"/>
</dbReference>
<dbReference type="RefSeq" id="WP_379706373.1">
    <property type="nucleotide sequence ID" value="NZ_JBHTAT010000001.1"/>
</dbReference>
<name>A0ABD6A3B9_9EURY</name>
<feature type="domain" description="Transcription regulator PadR N-terminal" evidence="1">
    <location>
        <begin position="3"/>
        <end position="42"/>
    </location>
</feature>
<dbReference type="EMBL" id="JBHTAT010000001">
    <property type="protein sequence ID" value="MFC7256867.1"/>
    <property type="molecule type" value="Genomic_DNA"/>
</dbReference>
<dbReference type="InterPro" id="IPR036390">
    <property type="entry name" value="WH_DNA-bd_sf"/>
</dbReference>
<dbReference type="AlphaFoldDB" id="A0ABD6A3B9"/>
<accession>A0ABD6A3B9</accession>
<evidence type="ECO:0000313" key="3">
    <source>
        <dbReference type="Proteomes" id="UP001596434"/>
    </source>
</evidence>
<dbReference type="SUPFAM" id="SSF46785">
    <property type="entry name" value="Winged helix' DNA-binding domain"/>
    <property type="match status" value="1"/>
</dbReference>